<dbReference type="Gene3D" id="3.10.490.10">
    <property type="entry name" value="Gamma-glutamyl cyclotransferase-like"/>
    <property type="match status" value="1"/>
</dbReference>
<dbReference type="EMBL" id="JAFMPK010000019">
    <property type="protein sequence ID" value="MBO0607970.1"/>
    <property type="molecule type" value="Genomic_DNA"/>
</dbReference>
<dbReference type="RefSeq" id="WP_207273912.1">
    <property type="nucleotide sequence ID" value="NZ_JAFMPK010000019.1"/>
</dbReference>
<comment type="caution">
    <text evidence="1">The sequence shown here is derived from an EMBL/GenBank/DDBJ whole genome shotgun (WGS) entry which is preliminary data.</text>
</comment>
<organism evidence="1 2">
    <name type="scientific">Myceligenerans salitolerans</name>
    <dbReference type="NCBI Taxonomy" id="1230528"/>
    <lineage>
        <taxon>Bacteria</taxon>
        <taxon>Bacillati</taxon>
        <taxon>Actinomycetota</taxon>
        <taxon>Actinomycetes</taxon>
        <taxon>Micrococcales</taxon>
        <taxon>Promicromonosporaceae</taxon>
        <taxon>Myceligenerans</taxon>
    </lineage>
</organism>
<evidence type="ECO:0000313" key="1">
    <source>
        <dbReference type="EMBL" id="MBO0607970.1"/>
    </source>
</evidence>
<dbReference type="Proteomes" id="UP000664617">
    <property type="component" value="Unassembled WGS sequence"/>
</dbReference>
<evidence type="ECO:0000313" key="2">
    <source>
        <dbReference type="Proteomes" id="UP000664617"/>
    </source>
</evidence>
<keyword evidence="2" id="KW-1185">Reference proteome</keyword>
<protein>
    <submittedName>
        <fullName evidence="1">Histone deacetylase</fullName>
    </submittedName>
</protein>
<proteinExistence type="predicted"/>
<gene>
    <name evidence="1" type="ORF">J0911_02885</name>
</gene>
<sequence>MSSREVWYVSYGSNLSRERLNCYLAGGRPPGALRAQPGARDARPPAEDRPVELSGRLYFWGASTTWEGATAFYDHHSPGPTAARAYRVTVAQLTDIAEQEMHREPRSGSALEAVLNRGFVGSYRAGPGRYETMVHVGTLDGLPMYTFTSPHRAGTSPHAAPSEPYLAMIRAGLAESHGWDRERADTYLSRWLPRRAPYRASLR</sequence>
<name>A0ABS3I4S5_9MICO</name>
<accession>A0ABS3I4S5</accession>
<reference evidence="2" key="1">
    <citation type="submission" date="2023-07" db="EMBL/GenBank/DDBJ databases">
        <title>Myceligenerans salitolerans sp. nov., a halotolerant actinomycete isolated from a salt lake in Xinjiang, China.</title>
        <authorList>
            <person name="Guan T."/>
        </authorList>
    </citation>
    <scope>NUCLEOTIDE SEQUENCE [LARGE SCALE GENOMIC DNA]</scope>
    <source>
        <strain evidence="2">XHU 5031</strain>
    </source>
</reference>